<dbReference type="InterPro" id="IPR013761">
    <property type="entry name" value="SAM/pointed_sf"/>
</dbReference>
<dbReference type="SUPFAM" id="SSF57903">
    <property type="entry name" value="FYVE/PHD zinc finger"/>
    <property type="match status" value="2"/>
</dbReference>
<dbReference type="Proteomes" id="UP000192578">
    <property type="component" value="Unassembled WGS sequence"/>
</dbReference>
<dbReference type="AlphaFoldDB" id="A0A9X6NF55"/>
<accession>A0A9X6NF55</accession>
<dbReference type="PANTHER" id="PTHR15857">
    <property type="entry name" value="COMM DOMAIN CONTAINING PROTEIN 2"/>
    <property type="match status" value="1"/>
</dbReference>
<dbReference type="InterPro" id="IPR019787">
    <property type="entry name" value="Znf_PHD-finger"/>
</dbReference>
<dbReference type="Pfam" id="PF21672">
    <property type="entry name" value="COMM_HN"/>
    <property type="match status" value="1"/>
</dbReference>
<proteinExistence type="predicted"/>
<dbReference type="EMBL" id="MTYJ01000300">
    <property type="protein sequence ID" value="OWA53052.1"/>
    <property type="molecule type" value="Genomic_DNA"/>
</dbReference>
<evidence type="ECO:0000256" key="2">
    <source>
        <dbReference type="ARBA" id="ARBA00022771"/>
    </source>
</evidence>
<dbReference type="Gene3D" id="1.10.150.50">
    <property type="entry name" value="Transcription Factor, Ets-1"/>
    <property type="match status" value="1"/>
</dbReference>
<evidence type="ECO:0000256" key="4">
    <source>
        <dbReference type="PROSITE-ProRule" id="PRU00146"/>
    </source>
</evidence>
<dbReference type="Pfam" id="PF00628">
    <property type="entry name" value="PHD"/>
    <property type="match status" value="1"/>
</dbReference>
<reference evidence="7" key="1">
    <citation type="submission" date="2017-01" db="EMBL/GenBank/DDBJ databases">
        <title>Comparative genomics of anhydrobiosis in the tardigrade Hypsibius dujardini.</title>
        <authorList>
            <person name="Yoshida Y."/>
            <person name="Koutsovoulos G."/>
            <person name="Laetsch D."/>
            <person name="Stevens L."/>
            <person name="Kumar S."/>
            <person name="Horikawa D."/>
            <person name="Ishino K."/>
            <person name="Komine S."/>
            <person name="Tomita M."/>
            <person name="Blaxter M."/>
            <person name="Arakawa K."/>
        </authorList>
    </citation>
    <scope>NUCLEOTIDE SEQUENCE [LARGE SCALE GENOMIC DNA]</scope>
    <source>
        <strain evidence="7">Z151</strain>
    </source>
</reference>
<name>A0A9X6NF55_HYPEX</name>
<keyword evidence="1" id="KW-0479">Metal-binding</keyword>
<dbReference type="PANTHER" id="PTHR15857:SF0">
    <property type="entry name" value="COMM DOMAIN-CONTAINING PROTEIN 2"/>
    <property type="match status" value="1"/>
</dbReference>
<dbReference type="InterPro" id="IPR011011">
    <property type="entry name" value="Znf_FYVE_PHD"/>
</dbReference>
<dbReference type="InterPro" id="IPR013083">
    <property type="entry name" value="Znf_RING/FYVE/PHD"/>
</dbReference>
<organism evidence="6 7">
    <name type="scientific">Hypsibius exemplaris</name>
    <name type="common">Freshwater tardigrade</name>
    <dbReference type="NCBI Taxonomy" id="2072580"/>
    <lineage>
        <taxon>Eukaryota</taxon>
        <taxon>Metazoa</taxon>
        <taxon>Ecdysozoa</taxon>
        <taxon>Tardigrada</taxon>
        <taxon>Eutardigrada</taxon>
        <taxon>Parachela</taxon>
        <taxon>Hypsibioidea</taxon>
        <taxon>Hypsibiidae</taxon>
        <taxon>Hypsibius</taxon>
    </lineage>
</organism>
<evidence type="ECO:0000259" key="5">
    <source>
        <dbReference type="PROSITE" id="PS50016"/>
    </source>
</evidence>
<dbReference type="OrthoDB" id="10257479at2759"/>
<dbReference type="SUPFAM" id="SSF47769">
    <property type="entry name" value="SAM/Pointed domain"/>
    <property type="match status" value="1"/>
</dbReference>
<evidence type="ECO:0000313" key="6">
    <source>
        <dbReference type="EMBL" id="OWA53052.1"/>
    </source>
</evidence>
<keyword evidence="3" id="KW-0862">Zinc</keyword>
<dbReference type="SMART" id="SM00249">
    <property type="entry name" value="PHD"/>
    <property type="match status" value="2"/>
</dbReference>
<evidence type="ECO:0000313" key="7">
    <source>
        <dbReference type="Proteomes" id="UP000192578"/>
    </source>
</evidence>
<dbReference type="GO" id="GO:0008270">
    <property type="term" value="F:zinc ion binding"/>
    <property type="evidence" value="ECO:0007669"/>
    <property type="project" value="UniProtKB-KW"/>
</dbReference>
<sequence>MAAFALDTQRQAQLLTLHEVDLDTAWEFCKMALNLLRGGPHVRMIERTAKKLDWPPEKLQTTLEAISALLKEAVKAEVQPDDLRASLTLAGLQSDQAEMLAATLGESRREVRSLIRGATSETTRLQATDSSFGVERSLDWKAANTGRAVKLDHTSQKKKSRHCLECVDQQGPQLARLGVLLECTSCNYATHPNCGGYSAETVDAVDGNYKCMQCKRCKICNTGILGDDPDLVVCVRCDNSFHLTCHTPPVTLEQASKEWRCADCKSTKKITAVPKKALHAMRRERKNAALKAKRLLQKAIPFKETKEKPRIPDNVTWHHLGPTNPLDKNLFGSMTKRDLVIRAVDSFYEGLPPKKTPELVQQIVSWTVEEVAAKFEAKALHDFAACIKQQCIDGAALMLLTRDDVITRFGLPMVPALKLYREICILCPFGPFTDWN</sequence>
<dbReference type="Gene3D" id="3.30.40.10">
    <property type="entry name" value="Zinc/RING finger domain, C3HC4 (zinc finger)"/>
    <property type="match status" value="1"/>
</dbReference>
<dbReference type="InterPro" id="IPR037354">
    <property type="entry name" value="Commd2"/>
</dbReference>
<keyword evidence="2 4" id="KW-0863">Zinc-finger</keyword>
<comment type="caution">
    <text evidence="6">The sequence shown here is derived from an EMBL/GenBank/DDBJ whole genome shotgun (WGS) entry which is preliminary data.</text>
</comment>
<dbReference type="InterPro" id="IPR001965">
    <property type="entry name" value="Znf_PHD"/>
</dbReference>
<gene>
    <name evidence="6" type="ORF">BV898_17487</name>
</gene>
<evidence type="ECO:0000256" key="1">
    <source>
        <dbReference type="ARBA" id="ARBA00022723"/>
    </source>
</evidence>
<protein>
    <recommendedName>
        <fullName evidence="5">PHD-type domain-containing protein</fullName>
    </recommendedName>
</protein>
<keyword evidence="7" id="KW-1185">Reference proteome</keyword>
<evidence type="ECO:0000256" key="3">
    <source>
        <dbReference type="ARBA" id="ARBA00022833"/>
    </source>
</evidence>
<dbReference type="PROSITE" id="PS50016">
    <property type="entry name" value="ZF_PHD_2"/>
    <property type="match status" value="1"/>
</dbReference>
<feature type="domain" description="PHD-type" evidence="5">
    <location>
        <begin position="214"/>
        <end position="267"/>
    </location>
</feature>